<dbReference type="OrthoDB" id="28932at10239"/>
<dbReference type="EMBL" id="KM879463">
    <property type="protein sequence ID" value="AIZ01765.1"/>
    <property type="molecule type" value="Genomic_DNA"/>
</dbReference>
<dbReference type="KEGG" id="vg:23680920"/>
<organism evidence="1 2">
    <name type="scientific">Arthrobacter phage vB_ArtM-ArV1</name>
    <dbReference type="NCBI Taxonomy" id="1566993"/>
    <lineage>
        <taxon>Viruses</taxon>
        <taxon>Duplodnaviria</taxon>
        <taxon>Heunggongvirae</taxon>
        <taxon>Uroviricota</taxon>
        <taxon>Caudoviricetes</taxon>
        <taxon>Klausavirus</taxon>
        <taxon>Klausavirus ArV1</taxon>
    </lineage>
</organism>
<gene>
    <name evidence="1" type="ORF">ArV1_078</name>
</gene>
<protein>
    <submittedName>
        <fullName evidence="1">Uncharacterized protein</fullName>
    </submittedName>
</protein>
<keyword evidence="2" id="KW-1185">Reference proteome</keyword>
<dbReference type="GeneID" id="23680920"/>
<reference evidence="1 2" key="1">
    <citation type="submission" date="2014-10" db="EMBL/GenBank/DDBJ databases">
        <title>Genome of vB_ArtM-ArV1 - first myovirus infecting Arthrobacter sp.</title>
        <authorList>
            <person name="Simoliunas E."/>
            <person name="Kaliniene L."/>
            <person name="Stasilo M."/>
            <person name="Meskys R."/>
        </authorList>
    </citation>
    <scope>NUCLEOTIDE SEQUENCE [LARGE SCALE GENOMIC DNA]</scope>
</reference>
<dbReference type="RefSeq" id="YP_009126111.1">
    <property type="nucleotide sequence ID" value="NC_026606.1"/>
</dbReference>
<proteinExistence type="predicted"/>
<sequence>MFRRRYTVQAFHPADYAPFRSRKFRTMEQVMDFVDLIRGSYPATEIQVHDRKDNRVVVSYPPRYGVSGGPLWWPHGG</sequence>
<evidence type="ECO:0000313" key="1">
    <source>
        <dbReference type="EMBL" id="AIZ01765.1"/>
    </source>
</evidence>
<name>A0A0A7HE87_9CAUD</name>
<dbReference type="Proteomes" id="UP000031071">
    <property type="component" value="Segment"/>
</dbReference>
<evidence type="ECO:0000313" key="2">
    <source>
        <dbReference type="Proteomes" id="UP000031071"/>
    </source>
</evidence>
<accession>A0A0A7HE87</accession>